<feature type="transmembrane region" description="Helical" evidence="1">
    <location>
        <begin position="83"/>
        <end position="101"/>
    </location>
</feature>
<evidence type="ECO:0000259" key="2">
    <source>
        <dbReference type="PROSITE" id="PS50883"/>
    </source>
</evidence>
<dbReference type="Pfam" id="PF00563">
    <property type="entry name" value="EAL"/>
    <property type="match status" value="1"/>
</dbReference>
<dbReference type="InterPro" id="IPR001633">
    <property type="entry name" value="EAL_dom"/>
</dbReference>
<feature type="transmembrane region" description="Helical" evidence="1">
    <location>
        <begin position="56"/>
        <end position="76"/>
    </location>
</feature>
<dbReference type="InterPro" id="IPR029787">
    <property type="entry name" value="Nucleotide_cyclase"/>
</dbReference>
<proteinExistence type="predicted"/>
<keyword evidence="1" id="KW-0472">Membrane</keyword>
<dbReference type="PANTHER" id="PTHR44757">
    <property type="entry name" value="DIGUANYLATE CYCLASE DGCP"/>
    <property type="match status" value="1"/>
</dbReference>
<dbReference type="EMBL" id="PIPI01000001">
    <property type="protein sequence ID" value="RUO21813.1"/>
    <property type="molecule type" value="Genomic_DNA"/>
</dbReference>
<dbReference type="CDD" id="cd01949">
    <property type="entry name" value="GGDEF"/>
    <property type="match status" value="1"/>
</dbReference>
<name>A0A432VYS9_9GAMM</name>
<protein>
    <recommendedName>
        <fullName evidence="6">Bifunctional diguanylate cyclase/phosphodiesterase</fullName>
    </recommendedName>
</protein>
<dbReference type="CDD" id="cd01948">
    <property type="entry name" value="EAL"/>
    <property type="match status" value="1"/>
</dbReference>
<dbReference type="InterPro" id="IPR052155">
    <property type="entry name" value="Biofilm_reg_signaling"/>
</dbReference>
<evidence type="ECO:0000256" key="1">
    <source>
        <dbReference type="SAM" id="Phobius"/>
    </source>
</evidence>
<evidence type="ECO:0008006" key="6">
    <source>
        <dbReference type="Google" id="ProtNLM"/>
    </source>
</evidence>
<dbReference type="SMART" id="SM00267">
    <property type="entry name" value="GGDEF"/>
    <property type="match status" value="1"/>
</dbReference>
<dbReference type="Gene3D" id="3.20.20.450">
    <property type="entry name" value="EAL domain"/>
    <property type="match status" value="1"/>
</dbReference>
<dbReference type="PANTHER" id="PTHR44757:SF2">
    <property type="entry name" value="BIOFILM ARCHITECTURE MAINTENANCE PROTEIN MBAA"/>
    <property type="match status" value="1"/>
</dbReference>
<dbReference type="SUPFAM" id="SSF141868">
    <property type="entry name" value="EAL domain-like"/>
    <property type="match status" value="1"/>
</dbReference>
<accession>A0A432VYS9</accession>
<dbReference type="PROSITE" id="PS50887">
    <property type="entry name" value="GGDEF"/>
    <property type="match status" value="1"/>
</dbReference>
<organism evidence="4 5">
    <name type="scientific">Aliidiomarina haloalkalitolerans</name>
    <dbReference type="NCBI Taxonomy" id="859059"/>
    <lineage>
        <taxon>Bacteria</taxon>
        <taxon>Pseudomonadati</taxon>
        <taxon>Pseudomonadota</taxon>
        <taxon>Gammaproteobacteria</taxon>
        <taxon>Alteromonadales</taxon>
        <taxon>Idiomarinaceae</taxon>
        <taxon>Aliidiomarina</taxon>
    </lineage>
</organism>
<keyword evidence="1" id="KW-0812">Transmembrane</keyword>
<feature type="transmembrane region" description="Helical" evidence="1">
    <location>
        <begin position="113"/>
        <end position="134"/>
    </location>
</feature>
<dbReference type="Proteomes" id="UP000288212">
    <property type="component" value="Unassembled WGS sequence"/>
</dbReference>
<comment type="caution">
    <text evidence="4">The sequence shown here is derived from an EMBL/GenBank/DDBJ whole genome shotgun (WGS) entry which is preliminary data.</text>
</comment>
<sequence length="903" mass="101208">MVQKKKHEVPPMLKRHTNETLARAFFVIAALSVIFIGGIAILYILSGTTTSIYPRFLAFSGIACMLLGATLLATLTKRAAVKIPFAVTCLVYASYIVYILATQIPDNTPLSFYSSPIIVTSILFAIGIHSILPATHWLALILWRAIATMVTGGCLVLVIMIWVPEINQYLAPNPTALAAIAVILLMAGIAMFTFDHRKQKGILVQLRSYLMASIAIVLTMLVWLTLSTRDANEMVARAEAIISEANRYLGAEVFQYDNTLRQISQRWSLKETIPSSSTDLAIEQYMQAHPHVFHMRLVNQAGERLSDVKNQDLEFSEREEAWLLETFGTESYALSIDSIVAGHPILILTKPVVSSQGEALQLTAAINFSQFVRHDVPEYLSFMRVFVELADQVIISINDPAFEHYTAKTLRDQYPFVFSRSLMLTPDFQAQYHATIFNYELIWDNARLNQLVLIFGCLFSILLLFAFDTNRKLRQQQVKLQEIASFDTVTGLLRRDMLEFEVNQAIQSNQAGNAHILFIDLDGFKPINDSLGIEMGNTLLRQVAERIKSCVPRQALVSRFSSDEFIVYLPQLAEKEAMTVANSILKRIGEHFVVDDLEVHLTASIGVAPVVLTTNTATQHIQHADVAMSAAKARGGNTVSVFSLAMAAESEKHYQMRSRIKAALERKEFDVFFQGIVATKTYATIGYEALARWPQENGGFTSPAEFIPVAEQTGQIVEISHFVLDRSISFLAKLNQTQPDCYVAVNLSVQLFERIDMFKTLHSLLEIHHANPRNLHVELTESVFIEDFDLVSNTLRQLRELGIQVSLDDFGTGFSSLSMLHKLPIDIVKVDRSFVLELGRNSESRKIAESVMLLAKTLNKKVIVEGIENQEQIEFSESFECDGLQGFYFHKPLPAAAILPNNR</sequence>
<feature type="domain" description="GGDEF" evidence="3">
    <location>
        <begin position="512"/>
        <end position="644"/>
    </location>
</feature>
<dbReference type="InterPro" id="IPR000160">
    <property type="entry name" value="GGDEF_dom"/>
</dbReference>
<feature type="transmembrane region" description="Helical" evidence="1">
    <location>
        <begin position="175"/>
        <end position="194"/>
    </location>
</feature>
<keyword evidence="1" id="KW-1133">Transmembrane helix</keyword>
<feature type="transmembrane region" description="Helical" evidence="1">
    <location>
        <begin position="141"/>
        <end position="163"/>
    </location>
</feature>
<feature type="transmembrane region" description="Helical" evidence="1">
    <location>
        <begin position="21"/>
        <end position="44"/>
    </location>
</feature>
<evidence type="ECO:0000313" key="5">
    <source>
        <dbReference type="Proteomes" id="UP000288212"/>
    </source>
</evidence>
<keyword evidence="5" id="KW-1185">Reference proteome</keyword>
<dbReference type="AlphaFoldDB" id="A0A432VYS9"/>
<dbReference type="NCBIfam" id="TIGR00254">
    <property type="entry name" value="GGDEF"/>
    <property type="match status" value="1"/>
</dbReference>
<gene>
    <name evidence="4" type="ORF">CWE06_02900</name>
</gene>
<dbReference type="PROSITE" id="PS50883">
    <property type="entry name" value="EAL"/>
    <property type="match status" value="1"/>
</dbReference>
<dbReference type="OrthoDB" id="6231285at2"/>
<dbReference type="Pfam" id="PF00990">
    <property type="entry name" value="GGDEF"/>
    <property type="match status" value="1"/>
</dbReference>
<dbReference type="SUPFAM" id="SSF55073">
    <property type="entry name" value="Nucleotide cyclase"/>
    <property type="match status" value="1"/>
</dbReference>
<dbReference type="InterPro" id="IPR043128">
    <property type="entry name" value="Rev_trsase/Diguanyl_cyclase"/>
</dbReference>
<dbReference type="InterPro" id="IPR035919">
    <property type="entry name" value="EAL_sf"/>
</dbReference>
<feature type="transmembrane region" description="Helical" evidence="1">
    <location>
        <begin position="206"/>
        <end position="226"/>
    </location>
</feature>
<dbReference type="SMART" id="SM00052">
    <property type="entry name" value="EAL"/>
    <property type="match status" value="1"/>
</dbReference>
<feature type="domain" description="EAL" evidence="2">
    <location>
        <begin position="653"/>
        <end position="903"/>
    </location>
</feature>
<dbReference type="Gene3D" id="3.30.70.270">
    <property type="match status" value="1"/>
</dbReference>
<evidence type="ECO:0000313" key="4">
    <source>
        <dbReference type="EMBL" id="RUO21813.1"/>
    </source>
</evidence>
<evidence type="ECO:0000259" key="3">
    <source>
        <dbReference type="PROSITE" id="PS50887"/>
    </source>
</evidence>
<reference evidence="4 5" key="1">
    <citation type="journal article" date="2011" name="Front. Microbiol.">
        <title>Genomic signatures of strain selection and enhancement in Bacillus atrophaeus var. globigii, a historical biowarfare simulant.</title>
        <authorList>
            <person name="Gibbons H.S."/>
            <person name="Broomall S.M."/>
            <person name="McNew L.A."/>
            <person name="Daligault H."/>
            <person name="Chapman C."/>
            <person name="Bruce D."/>
            <person name="Karavis M."/>
            <person name="Krepps M."/>
            <person name="McGregor P.A."/>
            <person name="Hong C."/>
            <person name="Park K.H."/>
            <person name="Akmal A."/>
            <person name="Feldman A."/>
            <person name="Lin J.S."/>
            <person name="Chang W.E."/>
            <person name="Higgs B.W."/>
            <person name="Demirev P."/>
            <person name="Lindquist J."/>
            <person name="Liem A."/>
            <person name="Fochler E."/>
            <person name="Read T.D."/>
            <person name="Tapia R."/>
            <person name="Johnson S."/>
            <person name="Bishop-Lilly K.A."/>
            <person name="Detter C."/>
            <person name="Han C."/>
            <person name="Sozhamannan S."/>
            <person name="Rosenzweig C.N."/>
            <person name="Skowronski E.W."/>
        </authorList>
    </citation>
    <scope>NUCLEOTIDE SEQUENCE [LARGE SCALE GENOMIC DNA]</scope>
    <source>
        <strain evidence="4 5">AK5</strain>
    </source>
</reference>